<proteinExistence type="predicted"/>
<keyword evidence="4" id="KW-0206">Cytoskeleton</keyword>
<evidence type="ECO:0000256" key="5">
    <source>
        <dbReference type="ARBA" id="ARBA00023273"/>
    </source>
</evidence>
<evidence type="ECO:0000256" key="3">
    <source>
        <dbReference type="ARBA" id="ARBA00022490"/>
    </source>
</evidence>
<feature type="coiled-coil region" evidence="6">
    <location>
        <begin position="201"/>
        <end position="228"/>
    </location>
</feature>
<evidence type="ECO:0000256" key="1">
    <source>
        <dbReference type="ARBA" id="ARBA00004138"/>
    </source>
</evidence>
<evidence type="ECO:0000313" key="9">
    <source>
        <dbReference type="Proteomes" id="UP001558652"/>
    </source>
</evidence>
<keyword evidence="5" id="KW-0966">Cell projection</keyword>
<keyword evidence="9" id="KW-1185">Reference proteome</keyword>
<dbReference type="GO" id="GO:0005856">
    <property type="term" value="C:cytoskeleton"/>
    <property type="evidence" value="ECO:0007669"/>
    <property type="project" value="UniProtKB-SubCell"/>
</dbReference>
<organism evidence="8 9">
    <name type="scientific">Ranatra chinensis</name>
    <dbReference type="NCBI Taxonomy" id="642074"/>
    <lineage>
        <taxon>Eukaryota</taxon>
        <taxon>Metazoa</taxon>
        <taxon>Ecdysozoa</taxon>
        <taxon>Arthropoda</taxon>
        <taxon>Hexapoda</taxon>
        <taxon>Insecta</taxon>
        <taxon>Pterygota</taxon>
        <taxon>Neoptera</taxon>
        <taxon>Paraneoptera</taxon>
        <taxon>Hemiptera</taxon>
        <taxon>Heteroptera</taxon>
        <taxon>Panheteroptera</taxon>
        <taxon>Nepomorpha</taxon>
        <taxon>Nepidae</taxon>
        <taxon>Ranatrinae</taxon>
        <taxon>Ranatra</taxon>
    </lineage>
</organism>
<comment type="subcellular location">
    <subcellularLocation>
        <location evidence="1">Cell projection</location>
        <location evidence="1">Cilium</location>
    </subcellularLocation>
    <subcellularLocation>
        <location evidence="2">Cytoplasm</location>
        <location evidence="2">Cytoskeleton</location>
    </subcellularLocation>
</comment>
<keyword evidence="6" id="KW-0175">Coiled coil</keyword>
<protein>
    <recommendedName>
        <fullName evidence="7">Enkurin domain-containing protein</fullName>
    </recommendedName>
</protein>
<dbReference type="PANTHER" id="PTHR21490:SF0">
    <property type="entry name" value="ENKURIN"/>
    <property type="match status" value="1"/>
</dbReference>
<dbReference type="InterPro" id="IPR027012">
    <property type="entry name" value="Enkurin_dom"/>
</dbReference>
<evidence type="ECO:0000256" key="4">
    <source>
        <dbReference type="ARBA" id="ARBA00023212"/>
    </source>
</evidence>
<dbReference type="Proteomes" id="UP001558652">
    <property type="component" value="Unassembled WGS sequence"/>
</dbReference>
<name>A0ABD0Z118_9HEMI</name>
<accession>A0ABD0Z118</accession>
<dbReference type="PANTHER" id="PTHR21490">
    <property type="entry name" value="ENKURIN-RELATED"/>
    <property type="match status" value="1"/>
</dbReference>
<dbReference type="PROSITE" id="PS51665">
    <property type="entry name" value="ENKURIN"/>
    <property type="match status" value="1"/>
</dbReference>
<evidence type="ECO:0000259" key="7">
    <source>
        <dbReference type="PROSITE" id="PS51665"/>
    </source>
</evidence>
<evidence type="ECO:0000313" key="8">
    <source>
        <dbReference type="EMBL" id="KAL1138147.1"/>
    </source>
</evidence>
<dbReference type="Pfam" id="PF13864">
    <property type="entry name" value="Enkurin"/>
    <property type="match status" value="1"/>
</dbReference>
<feature type="domain" description="Enkurin" evidence="7">
    <location>
        <begin position="134"/>
        <end position="226"/>
    </location>
</feature>
<sequence length="240" mass="28371">MYRSKFSEKVREDVKKVKDCHRTMGFPPDYPGKGPSYFLKKGTRLNLKQDVEKTKLVFPPKMKVPRRDEWTKPLVKPLQNFVYTNAIDVIRSGPKHGSRRVWDSSTGDQIHSCVIEPKFVFHKGFGKVPKYVNEFKTKQKAVKDNKEKNEEPTEYESAYQIISKEDRDKIIKGLKKIWEAKQEEFRLLPMVVETPPQIKRKTQMERDLDALEKEIDKLERNKIIYVYDESGKKCYCHKNK</sequence>
<dbReference type="EMBL" id="JBFDAA010000004">
    <property type="protein sequence ID" value="KAL1138147.1"/>
    <property type="molecule type" value="Genomic_DNA"/>
</dbReference>
<reference evidence="8 9" key="1">
    <citation type="submission" date="2024-07" db="EMBL/GenBank/DDBJ databases">
        <title>Chromosome-level genome assembly of the water stick insect Ranatra chinensis (Heteroptera: Nepidae).</title>
        <authorList>
            <person name="Liu X."/>
        </authorList>
    </citation>
    <scope>NUCLEOTIDE SEQUENCE [LARGE SCALE GENOMIC DNA]</scope>
    <source>
        <strain evidence="8">Cailab_2021Rc</strain>
        <tissue evidence="8">Muscle</tissue>
    </source>
</reference>
<dbReference type="AlphaFoldDB" id="A0ABD0Z118"/>
<dbReference type="InterPro" id="IPR052102">
    <property type="entry name" value="Enkurin_domain-protein"/>
</dbReference>
<dbReference type="GO" id="GO:0005929">
    <property type="term" value="C:cilium"/>
    <property type="evidence" value="ECO:0007669"/>
    <property type="project" value="UniProtKB-SubCell"/>
</dbReference>
<evidence type="ECO:0000256" key="2">
    <source>
        <dbReference type="ARBA" id="ARBA00004245"/>
    </source>
</evidence>
<gene>
    <name evidence="8" type="ORF">AAG570_009839</name>
</gene>
<comment type="caution">
    <text evidence="8">The sequence shown here is derived from an EMBL/GenBank/DDBJ whole genome shotgun (WGS) entry which is preliminary data.</text>
</comment>
<keyword evidence="3" id="KW-0963">Cytoplasm</keyword>
<evidence type="ECO:0000256" key="6">
    <source>
        <dbReference type="SAM" id="Coils"/>
    </source>
</evidence>